<sequence length="147" mass="16945">MTIADTIPHYNLMITDNNIDEFVLIIGESARTDNMSIYGDSRPTTPELQKQKSRLKLFTQAISGHLIPPLRYRWHYLLILCCIMMFAITPIILSTWRIRRGSILGGSVRSPLSDRTERLWPVSPCGPETEFMSEAMMSYCSHTWLKH</sequence>
<feature type="transmembrane region" description="Helical" evidence="1">
    <location>
        <begin position="74"/>
        <end position="93"/>
    </location>
</feature>
<dbReference type="Pfam" id="PF00884">
    <property type="entry name" value="Sulfatase"/>
    <property type="match status" value="1"/>
</dbReference>
<keyword evidence="1" id="KW-0812">Transmembrane</keyword>
<accession>A0A376KKN6</accession>
<gene>
    <name evidence="3" type="primary">yhbX_1</name>
    <name evidence="3" type="ORF">NCTC10418_00128</name>
</gene>
<protein>
    <submittedName>
        <fullName evidence="3">Hydrolase</fullName>
        <ecNumber evidence="3">2.7.-.-</ecNumber>
    </submittedName>
</protein>
<dbReference type="EC" id="2.7.-.-" evidence="3"/>
<keyword evidence="1" id="KW-0472">Membrane</keyword>
<evidence type="ECO:0000256" key="1">
    <source>
        <dbReference type="SAM" id="Phobius"/>
    </source>
</evidence>
<reference evidence="3 4" key="1">
    <citation type="submission" date="2018-06" db="EMBL/GenBank/DDBJ databases">
        <authorList>
            <consortium name="Pathogen Informatics"/>
            <person name="Doyle S."/>
        </authorList>
    </citation>
    <scope>NUCLEOTIDE SEQUENCE [LARGE SCALE GENOMIC DNA]</scope>
    <source>
        <strain evidence="3 4">NCTC10418</strain>
    </source>
</reference>
<dbReference type="Gene3D" id="3.40.720.10">
    <property type="entry name" value="Alkaline Phosphatase, subunit A"/>
    <property type="match status" value="1"/>
</dbReference>
<evidence type="ECO:0000259" key="2">
    <source>
        <dbReference type="Pfam" id="PF00884"/>
    </source>
</evidence>
<keyword evidence="3" id="KW-0378">Hydrolase</keyword>
<name>A0A376KKN6_ECOLX</name>
<keyword evidence="1" id="KW-1133">Transmembrane helix</keyword>
<dbReference type="EMBL" id="UFZQ01000001">
    <property type="protein sequence ID" value="STE82507.1"/>
    <property type="molecule type" value="Genomic_DNA"/>
</dbReference>
<dbReference type="InterPro" id="IPR000917">
    <property type="entry name" value="Sulfatase_N"/>
</dbReference>
<keyword evidence="3" id="KW-0808">Transferase</keyword>
<dbReference type="InterPro" id="IPR017850">
    <property type="entry name" value="Alkaline_phosphatase_core_sf"/>
</dbReference>
<evidence type="ECO:0000313" key="3">
    <source>
        <dbReference type="EMBL" id="STE82507.1"/>
    </source>
</evidence>
<dbReference type="AlphaFoldDB" id="A0A376KKN6"/>
<dbReference type="Proteomes" id="UP000255460">
    <property type="component" value="Unassembled WGS sequence"/>
</dbReference>
<evidence type="ECO:0000313" key="4">
    <source>
        <dbReference type="Proteomes" id="UP000255460"/>
    </source>
</evidence>
<dbReference type="GO" id="GO:0016740">
    <property type="term" value="F:transferase activity"/>
    <property type="evidence" value="ECO:0007669"/>
    <property type="project" value="UniProtKB-KW"/>
</dbReference>
<feature type="domain" description="Sulfatase N-terminal" evidence="2">
    <location>
        <begin position="22"/>
        <end position="64"/>
    </location>
</feature>
<dbReference type="GO" id="GO:0016787">
    <property type="term" value="F:hydrolase activity"/>
    <property type="evidence" value="ECO:0007669"/>
    <property type="project" value="UniProtKB-KW"/>
</dbReference>
<proteinExistence type="predicted"/>
<organism evidence="3 4">
    <name type="scientific">Escherichia coli</name>
    <dbReference type="NCBI Taxonomy" id="562"/>
    <lineage>
        <taxon>Bacteria</taxon>
        <taxon>Pseudomonadati</taxon>
        <taxon>Pseudomonadota</taxon>
        <taxon>Gammaproteobacteria</taxon>
        <taxon>Enterobacterales</taxon>
        <taxon>Enterobacteriaceae</taxon>
        <taxon>Escherichia</taxon>
    </lineage>
</organism>